<dbReference type="RefSeq" id="WP_336497590.1">
    <property type="nucleotide sequence ID" value="NZ_JBAWSY010000006.1"/>
</dbReference>
<dbReference type="PANTHER" id="PTHR14209">
    <property type="entry name" value="ISOAMYL ACETATE-HYDROLYZING ESTERASE 1"/>
    <property type="match status" value="1"/>
</dbReference>
<keyword evidence="3" id="KW-1185">Reference proteome</keyword>
<dbReference type="Gene3D" id="3.40.50.1110">
    <property type="entry name" value="SGNH hydrolase"/>
    <property type="match status" value="1"/>
</dbReference>
<dbReference type="EMBL" id="JBAWSY010000006">
    <property type="protein sequence ID" value="MEI4770032.1"/>
    <property type="molecule type" value="Genomic_DNA"/>
</dbReference>
<accession>A0ABU8F4U2</accession>
<comment type="caution">
    <text evidence="2">The sequence shown here is derived from an EMBL/GenBank/DDBJ whole genome shotgun (WGS) entry which is preliminary data.</text>
</comment>
<dbReference type="CDD" id="cd01838">
    <property type="entry name" value="Isoamyl_acetate_hydrolase_like"/>
    <property type="match status" value="1"/>
</dbReference>
<evidence type="ECO:0000313" key="3">
    <source>
        <dbReference type="Proteomes" id="UP001364890"/>
    </source>
</evidence>
<evidence type="ECO:0000313" key="2">
    <source>
        <dbReference type="EMBL" id="MEI4770032.1"/>
    </source>
</evidence>
<dbReference type="InterPro" id="IPR045136">
    <property type="entry name" value="Iah1-like"/>
</dbReference>
<dbReference type="PANTHER" id="PTHR14209:SF19">
    <property type="entry name" value="ISOAMYL ACETATE-HYDROLYZING ESTERASE 1 HOMOLOG"/>
    <property type="match status" value="1"/>
</dbReference>
<feature type="domain" description="SGNH hydrolase-type esterase" evidence="1">
    <location>
        <begin position="6"/>
        <end position="174"/>
    </location>
</feature>
<dbReference type="InterPro" id="IPR036514">
    <property type="entry name" value="SGNH_hydro_sf"/>
</dbReference>
<proteinExistence type="predicted"/>
<dbReference type="EC" id="3.1.-.-" evidence="2"/>
<organism evidence="2 3">
    <name type="scientific">Psychrobacillus mangrovi</name>
    <dbReference type="NCBI Taxonomy" id="3117745"/>
    <lineage>
        <taxon>Bacteria</taxon>
        <taxon>Bacillati</taxon>
        <taxon>Bacillota</taxon>
        <taxon>Bacilli</taxon>
        <taxon>Bacillales</taxon>
        <taxon>Bacillaceae</taxon>
        <taxon>Psychrobacillus</taxon>
    </lineage>
</organism>
<sequence>MLDVVCFGDSITARKEGFPSPILTFKLTTKLKNYHFINAGISGNTTEQAMQRFEKDVLARKPDIVTVLFGANDSSIHKFVELDTFKQNITEFTKRIGPEKTILITPAPIDEALQPNRSNERLKQYAKAVKEVAEETGSHMIDFFTVLYSKPNYKELLIGEKNDGLHFGEAGYEILSDLIVQKLEEINGSNNKVGYFRRLFQRLFNK</sequence>
<evidence type="ECO:0000259" key="1">
    <source>
        <dbReference type="Pfam" id="PF13472"/>
    </source>
</evidence>
<dbReference type="SUPFAM" id="SSF52266">
    <property type="entry name" value="SGNH hydrolase"/>
    <property type="match status" value="1"/>
</dbReference>
<reference evidence="2 3" key="1">
    <citation type="submission" date="2024-01" db="EMBL/GenBank/DDBJ databases">
        <title>Seven novel Bacillus-like species.</title>
        <authorList>
            <person name="Liu G."/>
        </authorList>
    </citation>
    <scope>NUCLEOTIDE SEQUENCE [LARGE SCALE GENOMIC DNA]</scope>
    <source>
        <strain evidence="2 3">FJAT-51614</strain>
    </source>
</reference>
<dbReference type="Proteomes" id="UP001364890">
    <property type="component" value="Unassembled WGS sequence"/>
</dbReference>
<keyword evidence="2" id="KW-0378">Hydrolase</keyword>
<gene>
    <name evidence="2" type="ORF">WAX74_10315</name>
</gene>
<dbReference type="Pfam" id="PF13472">
    <property type="entry name" value="Lipase_GDSL_2"/>
    <property type="match status" value="1"/>
</dbReference>
<dbReference type="InterPro" id="IPR013830">
    <property type="entry name" value="SGNH_hydro"/>
</dbReference>
<name>A0ABU8F4U2_9BACI</name>
<dbReference type="GO" id="GO:0016787">
    <property type="term" value="F:hydrolase activity"/>
    <property type="evidence" value="ECO:0007669"/>
    <property type="project" value="UniProtKB-KW"/>
</dbReference>
<protein>
    <submittedName>
        <fullName evidence="2">SGNH/GDSL hydrolase family protein</fullName>
        <ecNumber evidence="2">3.1.-.-</ecNumber>
    </submittedName>
</protein>